<evidence type="ECO:0000313" key="9">
    <source>
        <dbReference type="EMBL" id="MBT1685588.1"/>
    </source>
</evidence>
<accession>A0AAP2D593</accession>
<dbReference type="CDD" id="cd08977">
    <property type="entry name" value="SusD"/>
    <property type="match status" value="1"/>
</dbReference>
<evidence type="ECO:0000259" key="8">
    <source>
        <dbReference type="Pfam" id="PF14322"/>
    </source>
</evidence>
<keyword evidence="10" id="KW-1185">Reference proteome</keyword>
<keyword evidence="5" id="KW-0998">Cell outer membrane</keyword>
<dbReference type="Pfam" id="PF14322">
    <property type="entry name" value="SusD-like_3"/>
    <property type="match status" value="1"/>
</dbReference>
<dbReference type="AlphaFoldDB" id="A0AAP2D593"/>
<evidence type="ECO:0000256" key="6">
    <source>
        <dbReference type="SAM" id="SignalP"/>
    </source>
</evidence>
<dbReference type="InterPro" id="IPR011990">
    <property type="entry name" value="TPR-like_helical_dom_sf"/>
</dbReference>
<feature type="domain" description="RagB/SusD" evidence="7">
    <location>
        <begin position="304"/>
        <end position="570"/>
    </location>
</feature>
<reference evidence="9 10" key="1">
    <citation type="submission" date="2021-05" db="EMBL/GenBank/DDBJ databases">
        <title>A Polyphasic approach of four new species of the genus Ohtaekwangia: Ohtaekwangia histidinii sp. nov., Ohtaekwangia cretensis sp. nov., Ohtaekwangia indiensis sp. nov., Ohtaekwangia reichenbachii sp. nov. from diverse environment.</title>
        <authorList>
            <person name="Octaviana S."/>
        </authorList>
    </citation>
    <scope>NUCLEOTIDE SEQUENCE [LARGE SCALE GENOMIC DNA]</scope>
    <source>
        <strain evidence="9 10">PWU37</strain>
    </source>
</reference>
<dbReference type="SUPFAM" id="SSF48452">
    <property type="entry name" value="TPR-like"/>
    <property type="match status" value="1"/>
</dbReference>
<evidence type="ECO:0000259" key="7">
    <source>
        <dbReference type="Pfam" id="PF07980"/>
    </source>
</evidence>
<comment type="subcellular location">
    <subcellularLocation>
        <location evidence="1">Cell outer membrane</location>
    </subcellularLocation>
</comment>
<comment type="similarity">
    <text evidence="2">Belongs to the SusD family.</text>
</comment>
<evidence type="ECO:0000256" key="5">
    <source>
        <dbReference type="ARBA" id="ARBA00023237"/>
    </source>
</evidence>
<feature type="chain" id="PRO_5042988763" evidence="6">
    <location>
        <begin position="19"/>
        <end position="570"/>
    </location>
</feature>
<dbReference type="PROSITE" id="PS51257">
    <property type="entry name" value="PROKAR_LIPOPROTEIN"/>
    <property type="match status" value="1"/>
</dbReference>
<evidence type="ECO:0000313" key="10">
    <source>
        <dbReference type="Proteomes" id="UP001319180"/>
    </source>
</evidence>
<organism evidence="9 10">
    <name type="scientific">Dawidia soli</name>
    <dbReference type="NCBI Taxonomy" id="2782352"/>
    <lineage>
        <taxon>Bacteria</taxon>
        <taxon>Pseudomonadati</taxon>
        <taxon>Bacteroidota</taxon>
        <taxon>Cytophagia</taxon>
        <taxon>Cytophagales</taxon>
        <taxon>Chryseotaleaceae</taxon>
        <taxon>Dawidia</taxon>
    </lineage>
</organism>
<dbReference type="EMBL" id="JAHESC010000003">
    <property type="protein sequence ID" value="MBT1685588.1"/>
    <property type="molecule type" value="Genomic_DNA"/>
</dbReference>
<dbReference type="RefSeq" id="WP_254088838.1">
    <property type="nucleotide sequence ID" value="NZ_JAHESC010000003.1"/>
</dbReference>
<evidence type="ECO:0000256" key="4">
    <source>
        <dbReference type="ARBA" id="ARBA00023136"/>
    </source>
</evidence>
<keyword evidence="3 6" id="KW-0732">Signal</keyword>
<name>A0AAP2D593_9BACT</name>
<dbReference type="InterPro" id="IPR033985">
    <property type="entry name" value="SusD-like_N"/>
</dbReference>
<dbReference type="GO" id="GO:0009279">
    <property type="term" value="C:cell outer membrane"/>
    <property type="evidence" value="ECO:0007669"/>
    <property type="project" value="UniProtKB-SubCell"/>
</dbReference>
<evidence type="ECO:0000256" key="2">
    <source>
        <dbReference type="ARBA" id="ARBA00006275"/>
    </source>
</evidence>
<evidence type="ECO:0000256" key="3">
    <source>
        <dbReference type="ARBA" id="ARBA00022729"/>
    </source>
</evidence>
<dbReference type="InterPro" id="IPR012944">
    <property type="entry name" value="SusD_RagB_dom"/>
</dbReference>
<proteinExistence type="inferred from homology"/>
<comment type="caution">
    <text evidence="9">The sequence shown here is derived from an EMBL/GenBank/DDBJ whole genome shotgun (WGS) entry which is preliminary data.</text>
</comment>
<sequence>MKHRILKFSFFIGALALASSCNDDFEALPVEQYTIDFIFSKTDSLGVNARQYLTTVYSQLQNGHNRVGDDYLDAASDDAVSSATVVVDITKLGTGQYNAVSQVPSDMRWANYYAGIRSATTFITNIEVVPLRDKLPSGVPMAKVWKSEARFIRAMHYFELLKRYGGVPLMGNRVLELGEDVELPRNTFEECVDYIVSECDAIKDSLRTHPIADPNANSHVVTKEAALALKARVLLYAASPLYNGGNVDPDNALTGYTNYDVSRWKRAADAAKDFIDQNTYFSLAPSFAKLFITDGNGETIFFRSGGANTNIEKNNGPVGFSGSNQGLGRTSPSQNLVDAFLMADGKFITDPGSGYNPADPYANRDPRLDQTVIHNGSMWLNASVETFQGGRHRPGGQVQQTKTGYYLRKFMGEFETAQNYGNTPHDWVVFRYAEILLNYAEAQNEFAGPTTEVYEMIRAIRERAGIQSGGGTYGLEDDLTQEEMRTIIRNERRIELAFEEHRYWDIRRWKIAEQVFSTPVNGVVIVKSGTVLNYNIVPVQNATFDEKRYFYPISFDEVIKNGNMSQNPQW</sequence>
<evidence type="ECO:0000256" key="1">
    <source>
        <dbReference type="ARBA" id="ARBA00004442"/>
    </source>
</evidence>
<dbReference type="Pfam" id="PF07980">
    <property type="entry name" value="SusD_RagB"/>
    <property type="match status" value="1"/>
</dbReference>
<feature type="signal peptide" evidence="6">
    <location>
        <begin position="1"/>
        <end position="18"/>
    </location>
</feature>
<gene>
    <name evidence="9" type="ORF">KK078_03425</name>
</gene>
<dbReference type="Gene3D" id="1.25.40.390">
    <property type="match status" value="1"/>
</dbReference>
<dbReference type="Proteomes" id="UP001319180">
    <property type="component" value="Unassembled WGS sequence"/>
</dbReference>
<protein>
    <submittedName>
        <fullName evidence="9">RagB/SusD family nutrient uptake outer membrane protein</fullName>
    </submittedName>
</protein>
<keyword evidence="4" id="KW-0472">Membrane</keyword>
<feature type="domain" description="SusD-like N-terminal" evidence="8">
    <location>
        <begin position="51"/>
        <end position="235"/>
    </location>
</feature>